<dbReference type="EMBL" id="PNCJ01000009">
    <property type="protein sequence ID" value="TMP38397.1"/>
    <property type="molecule type" value="Genomic_DNA"/>
</dbReference>
<dbReference type="InterPro" id="IPR039448">
    <property type="entry name" value="Beta_helix"/>
</dbReference>
<evidence type="ECO:0000313" key="2">
    <source>
        <dbReference type="EMBL" id="TMP38397.1"/>
    </source>
</evidence>
<dbReference type="InterPro" id="IPR006626">
    <property type="entry name" value="PbH1"/>
</dbReference>
<organism evidence="2 3">
    <name type="scientific">Pseudoalteromonas rubra</name>
    <dbReference type="NCBI Taxonomy" id="43658"/>
    <lineage>
        <taxon>Bacteria</taxon>
        <taxon>Pseudomonadati</taxon>
        <taxon>Pseudomonadota</taxon>
        <taxon>Gammaproteobacteria</taxon>
        <taxon>Alteromonadales</taxon>
        <taxon>Pseudoalteromonadaceae</taxon>
        <taxon>Pseudoalteromonas</taxon>
    </lineage>
</organism>
<dbReference type="Gene3D" id="2.160.20.10">
    <property type="entry name" value="Single-stranded right-handed beta-helix, Pectin lyase-like"/>
    <property type="match status" value="1"/>
</dbReference>
<evidence type="ECO:0000313" key="3">
    <source>
        <dbReference type="Proteomes" id="UP000306719"/>
    </source>
</evidence>
<sequence length="410" mass="44913">MIFSLINYKCNDDFNKEEAMNNTKTFTLTLISGALALCNIPQVLAAEQCDVVIPSSHHLVDGDTLGIVAGDTVCLAAGERGPLRIRNVHGEAGKPVVFRNENGTVTTRPYEYSIAVEKSSQLRITGSRDEAGYGMRLGGTVGIGGLSEYIEIDNLEIYRARFAGLLIKTDPTCDPATWQENFTMRGLRVHHNYIHDTETGEGMYIGYTGKSRKLECDGVATTVYPHKLTDVDIYNNTLENIGADGIQLNSVASDATIRNNKIYRTGVSPFDPKYQNTGIQVGGDHVAVTGNLIYRSGGNGMMLDGDGLTIHDNRILYAGENGIFARNPAQQDSTVSGGDAHVYSENLIVHPGSYGIKLYATNTQTPNLIKENTVENHGQVDAANRPMTYSYLNNNVLRQELNNRHYVVEQ</sequence>
<dbReference type="InterPro" id="IPR011050">
    <property type="entry name" value="Pectin_lyase_fold/virulence"/>
</dbReference>
<comment type="caution">
    <text evidence="2">The sequence shown here is derived from an EMBL/GenBank/DDBJ whole genome shotgun (WGS) entry which is preliminary data.</text>
</comment>
<dbReference type="SMART" id="SM00710">
    <property type="entry name" value="PbH1"/>
    <property type="match status" value="7"/>
</dbReference>
<gene>
    <name evidence="2" type="ORF">CWB98_06600</name>
</gene>
<dbReference type="Proteomes" id="UP000306719">
    <property type="component" value="Unassembled WGS sequence"/>
</dbReference>
<dbReference type="Pfam" id="PF13229">
    <property type="entry name" value="Beta_helix"/>
    <property type="match status" value="1"/>
</dbReference>
<reference evidence="2 3" key="1">
    <citation type="submission" date="2018-01" db="EMBL/GenBank/DDBJ databases">
        <authorList>
            <person name="Paulsen S."/>
            <person name="Gram L.K."/>
        </authorList>
    </citation>
    <scope>NUCLEOTIDE SEQUENCE [LARGE SCALE GENOMIC DNA]</scope>
    <source>
        <strain evidence="2 3">S2599</strain>
    </source>
</reference>
<evidence type="ECO:0000259" key="1">
    <source>
        <dbReference type="Pfam" id="PF13229"/>
    </source>
</evidence>
<dbReference type="AlphaFoldDB" id="A0A5S3X2P5"/>
<dbReference type="SUPFAM" id="SSF51126">
    <property type="entry name" value="Pectin lyase-like"/>
    <property type="match status" value="1"/>
</dbReference>
<name>A0A5S3X2P5_9GAMM</name>
<dbReference type="OrthoDB" id="9805017at2"/>
<accession>A0A5S3X2P5</accession>
<feature type="domain" description="Right handed beta helix" evidence="1">
    <location>
        <begin position="231"/>
        <end position="380"/>
    </location>
</feature>
<reference evidence="3" key="2">
    <citation type="submission" date="2019-06" db="EMBL/GenBank/DDBJ databases">
        <title>Co-occurence of chitin degradation, pigmentation and bioactivity in marine Pseudoalteromonas.</title>
        <authorList>
            <person name="Sonnenschein E.C."/>
            <person name="Bech P.K."/>
        </authorList>
    </citation>
    <scope>NUCLEOTIDE SEQUENCE [LARGE SCALE GENOMIC DNA]</scope>
    <source>
        <strain evidence="3">S2599</strain>
    </source>
</reference>
<dbReference type="InterPro" id="IPR012334">
    <property type="entry name" value="Pectin_lyas_fold"/>
</dbReference>
<protein>
    <recommendedName>
        <fullName evidence="1">Right handed beta helix domain-containing protein</fullName>
    </recommendedName>
</protein>
<proteinExistence type="predicted"/>